<evidence type="ECO:0000256" key="7">
    <source>
        <dbReference type="RuleBase" id="RU361260"/>
    </source>
</evidence>
<dbReference type="Pfam" id="PF02181">
    <property type="entry name" value="FH2"/>
    <property type="match status" value="1"/>
</dbReference>
<protein>
    <recommendedName>
        <fullName evidence="7">Formin-like protein</fullName>
    </recommendedName>
</protein>
<feature type="compositionally biased region" description="Low complexity" evidence="8">
    <location>
        <begin position="399"/>
        <end position="418"/>
    </location>
</feature>
<feature type="region of interest" description="Disordered" evidence="8">
    <location>
        <begin position="183"/>
        <end position="207"/>
    </location>
</feature>
<name>A0A0D9X841_9ORYZ</name>
<feature type="domain" description="FH2" evidence="11">
    <location>
        <begin position="463"/>
        <end position="882"/>
    </location>
</feature>
<feature type="region of interest" description="Disordered" evidence="8">
    <location>
        <begin position="355"/>
        <end position="456"/>
    </location>
</feature>
<dbReference type="PROSITE" id="PS51444">
    <property type="entry name" value="FH2"/>
    <property type="match status" value="1"/>
</dbReference>
<feature type="compositionally biased region" description="Polar residues" evidence="8">
    <location>
        <begin position="370"/>
        <end position="398"/>
    </location>
</feature>
<reference evidence="12 13" key="1">
    <citation type="submission" date="2012-08" db="EMBL/GenBank/DDBJ databases">
        <title>Oryza genome evolution.</title>
        <authorList>
            <person name="Wing R.A."/>
        </authorList>
    </citation>
    <scope>NUCLEOTIDE SEQUENCE</scope>
</reference>
<evidence type="ECO:0000256" key="10">
    <source>
        <dbReference type="SAM" id="SignalP"/>
    </source>
</evidence>
<dbReference type="SUPFAM" id="SSF101447">
    <property type="entry name" value="Formin homology 2 domain (FH2 domain)"/>
    <property type="match status" value="1"/>
</dbReference>
<dbReference type="InterPro" id="IPR015425">
    <property type="entry name" value="FH2_Formin"/>
</dbReference>
<keyword evidence="3 10" id="KW-0732">Signal</keyword>
<evidence type="ECO:0000256" key="4">
    <source>
        <dbReference type="ARBA" id="ARBA00022989"/>
    </source>
</evidence>
<dbReference type="EnsemblPlants" id="LPERR08G12810.1">
    <property type="protein sequence ID" value="LPERR08G12810.1"/>
    <property type="gene ID" value="LPERR08G12810"/>
</dbReference>
<feature type="transmembrane region" description="Helical" evidence="9">
    <location>
        <begin position="140"/>
        <end position="163"/>
    </location>
</feature>
<organism evidence="12 13">
    <name type="scientific">Leersia perrieri</name>
    <dbReference type="NCBI Taxonomy" id="77586"/>
    <lineage>
        <taxon>Eukaryota</taxon>
        <taxon>Viridiplantae</taxon>
        <taxon>Streptophyta</taxon>
        <taxon>Embryophyta</taxon>
        <taxon>Tracheophyta</taxon>
        <taxon>Spermatophyta</taxon>
        <taxon>Magnoliopsida</taxon>
        <taxon>Liliopsida</taxon>
        <taxon>Poales</taxon>
        <taxon>Poaceae</taxon>
        <taxon>BOP clade</taxon>
        <taxon>Oryzoideae</taxon>
        <taxon>Oryzeae</taxon>
        <taxon>Oryzinae</taxon>
        <taxon>Leersia</taxon>
    </lineage>
</organism>
<feature type="signal peptide" evidence="10">
    <location>
        <begin position="1"/>
        <end position="19"/>
    </location>
</feature>
<reference evidence="12" key="3">
    <citation type="submission" date="2015-04" db="UniProtKB">
        <authorList>
            <consortium name="EnsemblPlants"/>
        </authorList>
    </citation>
    <scope>IDENTIFICATION</scope>
</reference>
<keyword evidence="4 9" id="KW-1133">Transmembrane helix</keyword>
<keyword evidence="2 9" id="KW-0812">Transmembrane</keyword>
<evidence type="ECO:0000256" key="6">
    <source>
        <dbReference type="ARBA" id="ARBA00025793"/>
    </source>
</evidence>
<dbReference type="GO" id="GO:0045010">
    <property type="term" value="P:actin nucleation"/>
    <property type="evidence" value="ECO:0007669"/>
    <property type="project" value="InterPro"/>
</dbReference>
<evidence type="ECO:0000256" key="3">
    <source>
        <dbReference type="ARBA" id="ARBA00022729"/>
    </source>
</evidence>
<dbReference type="InterPro" id="IPR042201">
    <property type="entry name" value="FH2_Formin_sf"/>
</dbReference>
<evidence type="ECO:0000259" key="11">
    <source>
        <dbReference type="PROSITE" id="PS51444"/>
    </source>
</evidence>
<evidence type="ECO:0000256" key="8">
    <source>
        <dbReference type="SAM" id="MobiDB-lite"/>
    </source>
</evidence>
<feature type="compositionally biased region" description="Pro residues" evidence="8">
    <location>
        <begin position="433"/>
        <end position="456"/>
    </location>
</feature>
<evidence type="ECO:0000256" key="9">
    <source>
        <dbReference type="SAM" id="Phobius"/>
    </source>
</evidence>
<comment type="similarity">
    <text evidence="6">Belongs to the formin-like family. Class-I subfamily.</text>
</comment>
<feature type="chain" id="PRO_5002349928" description="Formin-like protein" evidence="10">
    <location>
        <begin position="20"/>
        <end position="882"/>
    </location>
</feature>
<dbReference type="HOGENOM" id="CLU_007699_2_0_1"/>
<dbReference type="Proteomes" id="UP000032180">
    <property type="component" value="Chromosome 8"/>
</dbReference>
<dbReference type="GO" id="GO:0051015">
    <property type="term" value="F:actin filament binding"/>
    <property type="evidence" value="ECO:0007669"/>
    <property type="project" value="InterPro"/>
</dbReference>
<feature type="compositionally biased region" description="Basic residues" evidence="8">
    <location>
        <begin position="100"/>
        <end position="118"/>
    </location>
</feature>
<dbReference type="eggNOG" id="KOG1922">
    <property type="taxonomic scope" value="Eukaryota"/>
</dbReference>
<dbReference type="STRING" id="77586.A0A0D9X841"/>
<evidence type="ECO:0000313" key="12">
    <source>
        <dbReference type="EnsemblPlants" id="LPERR08G12810.1"/>
    </source>
</evidence>
<evidence type="ECO:0000313" key="13">
    <source>
        <dbReference type="Proteomes" id="UP000032180"/>
    </source>
</evidence>
<dbReference type="Gramene" id="LPERR08G12810.1">
    <property type="protein sequence ID" value="LPERR08G12810.1"/>
    <property type="gene ID" value="LPERR08G12810"/>
</dbReference>
<evidence type="ECO:0000256" key="5">
    <source>
        <dbReference type="ARBA" id="ARBA00023136"/>
    </source>
</evidence>
<feature type="compositionally biased region" description="Low complexity" evidence="8">
    <location>
        <begin position="198"/>
        <end position="207"/>
    </location>
</feature>
<proteinExistence type="inferred from homology"/>
<evidence type="ECO:0000256" key="2">
    <source>
        <dbReference type="ARBA" id="ARBA00022692"/>
    </source>
</evidence>
<feature type="compositionally biased region" description="Basic and acidic residues" evidence="8">
    <location>
        <begin position="358"/>
        <end position="369"/>
    </location>
</feature>
<feature type="transmembrane region" description="Helical" evidence="9">
    <location>
        <begin position="41"/>
        <end position="62"/>
    </location>
</feature>
<reference evidence="13" key="2">
    <citation type="submission" date="2013-12" db="EMBL/GenBank/DDBJ databases">
        <authorList>
            <person name="Yu Y."/>
            <person name="Lee S."/>
            <person name="de Baynast K."/>
            <person name="Wissotski M."/>
            <person name="Liu L."/>
            <person name="Talag J."/>
            <person name="Goicoechea J."/>
            <person name="Angelova A."/>
            <person name="Jetty R."/>
            <person name="Kudrna D."/>
            <person name="Golser W."/>
            <person name="Rivera L."/>
            <person name="Zhang J."/>
            <person name="Wing R."/>
        </authorList>
    </citation>
    <scope>NUCLEOTIDE SEQUENCE</scope>
</reference>
<accession>A0A0D9X841</accession>
<keyword evidence="13" id="KW-1185">Reference proteome</keyword>
<dbReference type="PANTHER" id="PTHR23213:SF177">
    <property type="entry name" value="FORMIN-LIKE PROTEIN 11"/>
    <property type="match status" value="1"/>
</dbReference>
<comment type="subcellular location">
    <subcellularLocation>
        <location evidence="1">Membrane</location>
        <topology evidence="1">Single-pass membrane protein</topology>
    </subcellularLocation>
</comment>
<keyword evidence="5 9" id="KW-0472">Membrane</keyword>
<dbReference type="Gene3D" id="1.20.58.2220">
    <property type="entry name" value="Formin, FH2 domain"/>
    <property type="match status" value="1"/>
</dbReference>
<dbReference type="PANTHER" id="PTHR23213">
    <property type="entry name" value="FORMIN-RELATED"/>
    <property type="match status" value="1"/>
</dbReference>
<dbReference type="GO" id="GO:0016020">
    <property type="term" value="C:membrane"/>
    <property type="evidence" value="ECO:0007669"/>
    <property type="project" value="UniProtKB-SubCell"/>
</dbReference>
<sequence>MGMAMRCILALFFLSPVLLLFNLEILEVALHLASRDKELDVAAVTPASSLSFLSRFRVMLGINHHRSRSRRHSSQAPALAPAPTPAPAHQGRSKAPAPRPRVHIPRKGMPSTHRHHIAPARSPVRKTEDGGHTKIRRSTIVALGVVGLCLLVVLVVVIAALLVRRSRKLKKVCTKAFKPFYRGSKDQRSPAAKRKVSSHPSPDPLSLSSIVQYQESHPNLKQSSESKSLSIQSTVTLGTEFIASDHTVKSNNSQSDEAESFHSIASSGFSVVSMTELPLKICDTTTIDPSLSFQQTHDSPSDSSYQSVSPDFMSRLSTKDQTFTAPSQISLCPEKSDGENAEVNCYEGVEINGIPGLTEHHKAPMEEPTKSNFRNPPSQHSFPPSYHTDYSQSKISMPSTMSNSKVQSSSKESSKSSSEGTRIETLTSMGIPKSPPPPPPQKNLPPCLKGPPPPPPLPLQIHVGKDGSPLPKLKPLHWDKVRAAPNRSMVWNDIRSSSFEFEFDEQMIKSLFAYNFQGPAKDEEAMTKNASTTKHVIEHHRLQNTTILLKTLNANSSQVCNSVTQGNGLSVQQLEALVKMKPTKEEEEKLLNYDGDINMLDPAENFVKVLLTIPMAFSRIEVMLYKENFDDEVAHIKMSFAMIEGACNELKSSKLFLRLLEAVLKTGNRMNVGTLRGGASAFKLDALLKLADIRGADGKTTLLHFVVQEMARSKGLKASEKPKESSSCHDTPMEREEHSLLGTEIFSELSNELGNVKKVATIDVDILRNSISNLSCGLAQLRNLVEKDLAIDDQNKNFLQCMISFLNYAENTLQELKVSEAQVLLNVRELTEYYHGEVSKDESNLLQIFVIMKDFLSLLGRVCREMRGSKHNQTLNLVLPLK</sequence>
<dbReference type="AlphaFoldDB" id="A0A0D9X841"/>
<feature type="region of interest" description="Disordered" evidence="8">
    <location>
        <begin position="67"/>
        <end position="132"/>
    </location>
</feature>
<evidence type="ECO:0000256" key="1">
    <source>
        <dbReference type="ARBA" id="ARBA00004167"/>
    </source>
</evidence>
<dbReference type="InterPro" id="IPR027643">
    <property type="entry name" value="Formin-like_plant"/>
</dbReference>
<dbReference type="SMART" id="SM00498">
    <property type="entry name" value="FH2"/>
    <property type="match status" value="1"/>
</dbReference>